<comment type="caution">
    <text evidence="1">The sequence shown here is derived from an EMBL/GenBank/DDBJ whole genome shotgun (WGS) entry which is preliminary data.</text>
</comment>
<dbReference type="SUPFAM" id="SSF55874">
    <property type="entry name" value="ATPase domain of HSP90 chaperone/DNA topoisomerase II/histidine kinase"/>
    <property type="match status" value="1"/>
</dbReference>
<dbReference type="Gene3D" id="3.30.565.10">
    <property type="entry name" value="Histidine kinase-like ATPase, C-terminal domain"/>
    <property type="match status" value="1"/>
</dbReference>
<evidence type="ECO:0000313" key="1">
    <source>
        <dbReference type="EMBL" id="GAH59232.1"/>
    </source>
</evidence>
<organism evidence="1">
    <name type="scientific">marine sediment metagenome</name>
    <dbReference type="NCBI Taxonomy" id="412755"/>
    <lineage>
        <taxon>unclassified sequences</taxon>
        <taxon>metagenomes</taxon>
        <taxon>ecological metagenomes</taxon>
    </lineage>
</organism>
<gene>
    <name evidence="1" type="ORF">S03H2_34896</name>
</gene>
<accession>X1GPV7</accession>
<feature type="non-terminal residue" evidence="1">
    <location>
        <position position="259"/>
    </location>
</feature>
<dbReference type="EMBL" id="BARU01021316">
    <property type="protein sequence ID" value="GAH59232.1"/>
    <property type="molecule type" value="Genomic_DNA"/>
</dbReference>
<sequence>MNGKYLTVGYEKRTIEGDNTNEGRPLMGRKGIGKLSLFSIANIIRVESLKDGEKHGLEMSAEKIKEEISKGNQNYKPAPLDNGDLTIDEEIGVVKIIEHGTRITITDIKKGLWQTPAALRKRIARRFSIIGSDYGFEVNIDGKPINIPDRDYFHKIQYLWYFGEEGTKYKEYCKEDKLELEEKRENTINIELEGGDKRYSVLGWIGTVSNSGQLKDEYDNLNKIVVMVRGKLAQEDILKDFTEGGLFSKYLIGEIHADF</sequence>
<name>X1GPV7_9ZZZZ</name>
<protein>
    <submittedName>
        <fullName evidence="1">Uncharacterized protein</fullName>
    </submittedName>
</protein>
<dbReference type="AlphaFoldDB" id="X1GPV7"/>
<dbReference type="InterPro" id="IPR036890">
    <property type="entry name" value="HATPase_C_sf"/>
</dbReference>
<reference evidence="1" key="1">
    <citation type="journal article" date="2014" name="Front. Microbiol.">
        <title>High frequency of phylogenetically diverse reductive dehalogenase-homologous genes in deep subseafloor sedimentary metagenomes.</title>
        <authorList>
            <person name="Kawai M."/>
            <person name="Futagami T."/>
            <person name="Toyoda A."/>
            <person name="Takaki Y."/>
            <person name="Nishi S."/>
            <person name="Hori S."/>
            <person name="Arai W."/>
            <person name="Tsubouchi T."/>
            <person name="Morono Y."/>
            <person name="Uchiyama I."/>
            <person name="Ito T."/>
            <person name="Fujiyama A."/>
            <person name="Inagaki F."/>
            <person name="Takami H."/>
        </authorList>
    </citation>
    <scope>NUCLEOTIDE SEQUENCE</scope>
    <source>
        <strain evidence="1">Expedition CK06-06</strain>
    </source>
</reference>
<proteinExistence type="predicted"/>